<dbReference type="InterPro" id="IPR036388">
    <property type="entry name" value="WH-like_DNA-bd_sf"/>
</dbReference>
<dbReference type="SUPFAM" id="SSF46785">
    <property type="entry name" value="Winged helix' DNA-binding domain"/>
    <property type="match status" value="1"/>
</dbReference>
<dbReference type="PROSITE" id="PS50995">
    <property type="entry name" value="HTH_MARR_2"/>
    <property type="match status" value="1"/>
</dbReference>
<proteinExistence type="predicted"/>
<dbReference type="EMBL" id="AP025730">
    <property type="protein sequence ID" value="BDI05367.1"/>
    <property type="molecule type" value="Genomic_DNA"/>
</dbReference>
<organism evidence="2 3">
    <name type="scientific">Sphaerotilus microaerophilus</name>
    <dbReference type="NCBI Taxonomy" id="2914710"/>
    <lineage>
        <taxon>Bacteria</taxon>
        <taxon>Pseudomonadati</taxon>
        <taxon>Pseudomonadota</taxon>
        <taxon>Betaproteobacteria</taxon>
        <taxon>Burkholderiales</taxon>
        <taxon>Sphaerotilaceae</taxon>
        <taxon>Sphaerotilus</taxon>
    </lineage>
</organism>
<protein>
    <submittedName>
        <fullName evidence="2">Transcriptional regulator</fullName>
    </submittedName>
</protein>
<dbReference type="PANTHER" id="PTHR33164">
    <property type="entry name" value="TRANSCRIPTIONAL REGULATOR, MARR FAMILY"/>
    <property type="match status" value="1"/>
</dbReference>
<keyword evidence="3" id="KW-1185">Reference proteome</keyword>
<dbReference type="InterPro" id="IPR039422">
    <property type="entry name" value="MarR/SlyA-like"/>
</dbReference>
<evidence type="ECO:0000259" key="1">
    <source>
        <dbReference type="PROSITE" id="PS50995"/>
    </source>
</evidence>
<gene>
    <name evidence="2" type="ORF">CATMQ487_23370</name>
</gene>
<dbReference type="PANTHER" id="PTHR33164:SF43">
    <property type="entry name" value="HTH-TYPE TRANSCRIPTIONAL REPRESSOR YETL"/>
    <property type="match status" value="1"/>
</dbReference>
<dbReference type="InterPro" id="IPR036390">
    <property type="entry name" value="WH_DNA-bd_sf"/>
</dbReference>
<sequence>MTLKLQSFFPYQLAVLADTVSRAMAQVYAERFELSRDEWRVVAALYENGAMKTADVIAHTTLDKMQVSRAVTRLEQDGLIQRSEDPGDRRNRVIELLPPGTALVRKVVPLVEARVAFLLDALDPAERSSLDAVIAKVGERAQQLIRQG</sequence>
<evidence type="ECO:0000313" key="2">
    <source>
        <dbReference type="EMBL" id="BDI05367.1"/>
    </source>
</evidence>
<dbReference type="Pfam" id="PF01047">
    <property type="entry name" value="MarR"/>
    <property type="match status" value="1"/>
</dbReference>
<dbReference type="Gene3D" id="1.10.10.10">
    <property type="entry name" value="Winged helix-like DNA-binding domain superfamily/Winged helix DNA-binding domain"/>
    <property type="match status" value="1"/>
</dbReference>
<dbReference type="InterPro" id="IPR000835">
    <property type="entry name" value="HTH_MarR-typ"/>
</dbReference>
<accession>A0ABM7YLV1</accession>
<feature type="domain" description="HTH marR-type" evidence="1">
    <location>
        <begin position="1"/>
        <end position="139"/>
    </location>
</feature>
<reference evidence="2" key="1">
    <citation type="submission" date="2022-04" db="EMBL/GenBank/DDBJ databases">
        <title>Whole genome sequence of Sphaerotilus sp. FB-5.</title>
        <authorList>
            <person name="Takeda M."/>
            <person name="Narihara S."/>
            <person name="Akimoto M."/>
            <person name="Akimoto R."/>
            <person name="Nishiyashiki S."/>
            <person name="Murakami T."/>
        </authorList>
    </citation>
    <scope>NUCLEOTIDE SEQUENCE</scope>
    <source>
        <strain evidence="2">FB-5</strain>
    </source>
</reference>
<dbReference type="SMART" id="SM00347">
    <property type="entry name" value="HTH_MARR"/>
    <property type="match status" value="1"/>
</dbReference>
<dbReference type="PRINTS" id="PR00598">
    <property type="entry name" value="HTHMARR"/>
</dbReference>
<name>A0ABM7YLV1_9BURK</name>
<dbReference type="Proteomes" id="UP001057498">
    <property type="component" value="Chromosome"/>
</dbReference>
<dbReference type="RefSeq" id="WP_251973406.1">
    <property type="nucleotide sequence ID" value="NZ_AP025730.1"/>
</dbReference>
<evidence type="ECO:0000313" key="3">
    <source>
        <dbReference type="Proteomes" id="UP001057498"/>
    </source>
</evidence>